<keyword evidence="3" id="KW-1185">Reference proteome</keyword>
<name>A0ABY4QJ02_9MYCO</name>
<feature type="domain" description="AMP-dependent synthetase/ligase" evidence="1">
    <location>
        <begin position="192"/>
        <end position="310"/>
    </location>
</feature>
<dbReference type="Proteomes" id="UP001056610">
    <property type="component" value="Chromosome"/>
</dbReference>
<dbReference type="RefSeq" id="WP_219068269.1">
    <property type="nucleotide sequence ID" value="NZ_CAJUXY010000033.1"/>
</dbReference>
<accession>A0ABY4QJ02</accession>
<evidence type="ECO:0000259" key="1">
    <source>
        <dbReference type="Pfam" id="PF00501"/>
    </source>
</evidence>
<protein>
    <submittedName>
        <fullName evidence="2">Phenazine antibiotic biosynthesis protein</fullName>
    </submittedName>
</protein>
<organism evidence="2 3">
    <name type="scientific">Candidatus Mycobacterium methanotrophicum</name>
    <dbReference type="NCBI Taxonomy" id="2943498"/>
    <lineage>
        <taxon>Bacteria</taxon>
        <taxon>Bacillati</taxon>
        <taxon>Actinomycetota</taxon>
        <taxon>Actinomycetes</taxon>
        <taxon>Mycobacteriales</taxon>
        <taxon>Mycobacteriaceae</taxon>
        <taxon>Mycobacterium</taxon>
    </lineage>
</organism>
<evidence type="ECO:0000313" key="3">
    <source>
        <dbReference type="Proteomes" id="UP001056610"/>
    </source>
</evidence>
<evidence type="ECO:0000313" key="2">
    <source>
        <dbReference type="EMBL" id="UQX10948.1"/>
    </source>
</evidence>
<sequence length="361" mass="39793">MADIDFSLLDVPRSAPVDDPKAYLRAAIAWHFGDDTGSTFWLRAARTLNFNPLTDVNTFTDLRLFPNLLKDLRSVPVEQLIPRGYGSPPPLPQIFESGGTTGAPKRTVQLPDWIEQVVQWQTEDFANGGFLRGRGFVCMMPSGPHGVGYFSRLVSERLGSVFHAIDLDPRWVKRLAAPEVSAYVDHLIEQTVHILATQDVANLHTTPPLLEAMARNDHVANLVNGKVRFLLLSGAHVDVDTLDLLREIFPNTAITMVFGSTMILSQAMTRPNDGGDQFIFDPRSPYVVFSVVDPDTGQEVPYGQRGQVVMNHLSKGMLLPNNLERDSAIRLPGPQGQVGDSLSEVRPVAAFEGEPVIEGVY</sequence>
<dbReference type="InterPro" id="IPR000873">
    <property type="entry name" value="AMP-dep_synth/lig_dom"/>
</dbReference>
<reference evidence="2" key="1">
    <citation type="submission" date="2022-05" db="EMBL/GenBank/DDBJ databases">
        <title>A methanotrophic Mycobacterium dominates a cave microbial ecosystem.</title>
        <authorList>
            <person name="Van Spanning R.J.M."/>
            <person name="Guan Q."/>
            <person name="Melkonian C."/>
            <person name="Gallant J."/>
            <person name="Polerecky L."/>
            <person name="Flot J.-F."/>
            <person name="Brandt B.W."/>
            <person name="Braster M."/>
            <person name="Iturbe Espinoza P."/>
            <person name="Aerts J."/>
            <person name="Meima-Franke M."/>
            <person name="Piersma S.R."/>
            <person name="Bunduc C."/>
            <person name="Ummels R."/>
            <person name="Pain A."/>
            <person name="Fleming E.J."/>
            <person name="van der Wel N."/>
            <person name="Gherman V.D."/>
            <person name="Sarbu S.M."/>
            <person name="Bodelier P.L.E."/>
            <person name="Bitter W."/>
        </authorList>
    </citation>
    <scope>NUCLEOTIDE SEQUENCE</scope>
    <source>
        <strain evidence="2">Sulfur Cave</strain>
    </source>
</reference>
<proteinExistence type="predicted"/>
<gene>
    <name evidence="2" type="ORF">M5I08_24000</name>
</gene>
<dbReference type="Pfam" id="PF00501">
    <property type="entry name" value="AMP-binding"/>
    <property type="match status" value="1"/>
</dbReference>
<dbReference type="EMBL" id="CP097320">
    <property type="protein sequence ID" value="UQX10948.1"/>
    <property type="molecule type" value="Genomic_DNA"/>
</dbReference>